<dbReference type="Pfam" id="PF00881">
    <property type="entry name" value="Nitroreductase"/>
    <property type="match status" value="1"/>
</dbReference>
<dbReference type="InterPro" id="IPR052544">
    <property type="entry name" value="Bacteriocin_Proc_Enz"/>
</dbReference>
<sequence length="372" mass="41645">MVVRLNPAVRLIPPSEVIGDHWMAENLLERKRYKVSRRTAATLAAACRPQDPEMLAKRLAEVDTSGESVWVWEKLIASLCERGLIVDAATIDDDPQLAWFVNLRKSWSRFGWHEAAEYHALSFDYPCMDYSEAAAFLADQARMRGYQADEPDTDRFKLEYLDRPGVSLPEPETDIPTMSARTAWADHPEPAVVDFESLSKVVSLSFGAIGAIIPRTDSAPLLRRSSPSGGGRNPSEGYVIVRDVPGLEPGWYHITMRPFSLRRLDGPQTDEQSLMRLFPETLERFPFPIKALVVITSMFERNMYRYREPRTFRTVHMDAGHIASSMRISARSLGLVGGIFYCDIATAIEQALGLDGMAEGYMLTVALADGIA</sequence>
<organism evidence="2 3">
    <name type="scientific">Rhizocola hellebori</name>
    <dbReference type="NCBI Taxonomy" id="1392758"/>
    <lineage>
        <taxon>Bacteria</taxon>
        <taxon>Bacillati</taxon>
        <taxon>Actinomycetota</taxon>
        <taxon>Actinomycetes</taxon>
        <taxon>Micromonosporales</taxon>
        <taxon>Micromonosporaceae</taxon>
        <taxon>Rhizocola</taxon>
    </lineage>
</organism>
<protein>
    <recommendedName>
        <fullName evidence="1">Nitroreductase domain-containing protein</fullName>
    </recommendedName>
</protein>
<dbReference type="RefSeq" id="WP_203911969.1">
    <property type="nucleotide sequence ID" value="NZ_BONY01000046.1"/>
</dbReference>
<name>A0A8J3QDU7_9ACTN</name>
<dbReference type="GO" id="GO:0016491">
    <property type="term" value="F:oxidoreductase activity"/>
    <property type="evidence" value="ECO:0007669"/>
    <property type="project" value="InterPro"/>
</dbReference>
<gene>
    <name evidence="2" type="ORF">Rhe02_62740</name>
</gene>
<dbReference type="EMBL" id="BONY01000046">
    <property type="protein sequence ID" value="GIH08207.1"/>
    <property type="molecule type" value="Genomic_DNA"/>
</dbReference>
<dbReference type="InterPro" id="IPR029479">
    <property type="entry name" value="Nitroreductase"/>
</dbReference>
<dbReference type="SUPFAM" id="SSF55469">
    <property type="entry name" value="FMN-dependent nitroreductase-like"/>
    <property type="match status" value="1"/>
</dbReference>
<dbReference type="Gene3D" id="3.40.109.10">
    <property type="entry name" value="NADH Oxidase"/>
    <property type="match status" value="1"/>
</dbReference>
<dbReference type="CDD" id="cd02142">
    <property type="entry name" value="McbC_SagB-like_oxidoreductase"/>
    <property type="match status" value="1"/>
</dbReference>
<evidence type="ECO:0000259" key="1">
    <source>
        <dbReference type="Pfam" id="PF00881"/>
    </source>
</evidence>
<accession>A0A8J3QDU7</accession>
<comment type="caution">
    <text evidence="2">The sequence shown here is derived from an EMBL/GenBank/DDBJ whole genome shotgun (WGS) entry which is preliminary data.</text>
</comment>
<feature type="domain" description="Nitroreductase" evidence="1">
    <location>
        <begin position="196"/>
        <end position="366"/>
    </location>
</feature>
<dbReference type="Proteomes" id="UP000612899">
    <property type="component" value="Unassembled WGS sequence"/>
</dbReference>
<dbReference type="InterPro" id="IPR000415">
    <property type="entry name" value="Nitroreductase-like"/>
</dbReference>
<dbReference type="PANTHER" id="PTHR43745:SF2">
    <property type="entry name" value="NITROREDUCTASE MJ1384-RELATED"/>
    <property type="match status" value="1"/>
</dbReference>
<proteinExistence type="predicted"/>
<reference evidence="2" key="1">
    <citation type="submission" date="2021-01" db="EMBL/GenBank/DDBJ databases">
        <title>Whole genome shotgun sequence of Rhizocola hellebori NBRC 109834.</title>
        <authorList>
            <person name="Komaki H."/>
            <person name="Tamura T."/>
        </authorList>
    </citation>
    <scope>NUCLEOTIDE SEQUENCE</scope>
    <source>
        <strain evidence="2">NBRC 109834</strain>
    </source>
</reference>
<dbReference type="PANTHER" id="PTHR43745">
    <property type="entry name" value="NITROREDUCTASE MJ1384-RELATED"/>
    <property type="match status" value="1"/>
</dbReference>
<keyword evidence="3" id="KW-1185">Reference proteome</keyword>
<evidence type="ECO:0000313" key="2">
    <source>
        <dbReference type="EMBL" id="GIH08207.1"/>
    </source>
</evidence>
<evidence type="ECO:0000313" key="3">
    <source>
        <dbReference type="Proteomes" id="UP000612899"/>
    </source>
</evidence>
<dbReference type="AlphaFoldDB" id="A0A8J3QDU7"/>